<feature type="transmembrane region" description="Helical" evidence="2">
    <location>
        <begin position="223"/>
        <end position="247"/>
    </location>
</feature>
<protein>
    <submittedName>
        <fullName evidence="3">Uncharacterized protein</fullName>
    </submittedName>
</protein>
<proteinExistence type="predicted"/>
<feature type="transmembrane region" description="Helical" evidence="2">
    <location>
        <begin position="149"/>
        <end position="166"/>
    </location>
</feature>
<evidence type="ECO:0000313" key="3">
    <source>
        <dbReference type="EMBL" id="CAE0262518.1"/>
    </source>
</evidence>
<evidence type="ECO:0000256" key="2">
    <source>
        <dbReference type="SAM" id="Phobius"/>
    </source>
</evidence>
<name>A0A7S3LSB5_9EUKA</name>
<gene>
    <name evidence="3" type="ORF">PBIL07802_LOCUS24813</name>
</gene>
<organism evidence="3">
    <name type="scientific">Palpitomonas bilix</name>
    <dbReference type="NCBI Taxonomy" id="652834"/>
    <lineage>
        <taxon>Eukaryota</taxon>
        <taxon>Eukaryota incertae sedis</taxon>
    </lineage>
</organism>
<dbReference type="EMBL" id="HBIB01038090">
    <property type="protein sequence ID" value="CAE0262518.1"/>
    <property type="molecule type" value="Transcribed_RNA"/>
</dbReference>
<keyword evidence="2" id="KW-0472">Membrane</keyword>
<feature type="transmembrane region" description="Helical" evidence="2">
    <location>
        <begin position="186"/>
        <end position="211"/>
    </location>
</feature>
<dbReference type="AlphaFoldDB" id="A0A7S3LSB5"/>
<feature type="transmembrane region" description="Helical" evidence="2">
    <location>
        <begin position="45"/>
        <end position="68"/>
    </location>
</feature>
<keyword evidence="2" id="KW-1133">Transmembrane helix</keyword>
<reference evidence="3" key="1">
    <citation type="submission" date="2021-01" db="EMBL/GenBank/DDBJ databases">
        <authorList>
            <person name="Corre E."/>
            <person name="Pelletier E."/>
            <person name="Niang G."/>
            <person name="Scheremetjew M."/>
            <person name="Finn R."/>
            <person name="Kale V."/>
            <person name="Holt S."/>
            <person name="Cochrane G."/>
            <person name="Meng A."/>
            <person name="Brown T."/>
            <person name="Cohen L."/>
        </authorList>
    </citation>
    <scope>NUCLEOTIDE SEQUENCE</scope>
    <source>
        <strain evidence="3">NIES-2562</strain>
    </source>
</reference>
<evidence type="ECO:0000256" key="1">
    <source>
        <dbReference type="SAM" id="MobiDB-lite"/>
    </source>
</evidence>
<feature type="region of interest" description="Disordered" evidence="1">
    <location>
        <begin position="453"/>
        <end position="473"/>
    </location>
</feature>
<feature type="transmembrane region" description="Helical" evidence="2">
    <location>
        <begin position="338"/>
        <end position="359"/>
    </location>
</feature>
<feature type="transmembrane region" description="Helical" evidence="2">
    <location>
        <begin position="12"/>
        <end position="33"/>
    </location>
</feature>
<feature type="transmembrane region" description="Helical" evidence="2">
    <location>
        <begin position="114"/>
        <end position="137"/>
    </location>
</feature>
<sequence length="804" mass="88909">MEFFRNGKGSCRYFSVIIRCLWPALIIAGLVLVSPAHLEIMKQTFRPFGGLSAAGVHLVVAGIGVWIIGDFSGTVGYYSSNKHYLTLLAGVKENGVSMGVRATSYTVLEQYMRMAGTGGVLGAMIKLFFLFIYYFDVGSGLKSFEHDRATLLLALTLGAGLLVYVISTVDLFRSMLVRDKSTKLQFILRFLIILLVLVSNVLVCVVVVTIAEQAKSNSGSIVDILPIHFIVIGIGLARFGACVLMGVQSSDDDNAIPVMARVINIGGSIISTACYSAFFILTIEIIPTAPVHSSVVHPYEGQLLDFVGMSLDPYSGLVNFSRPEVPGFDWLYTPSGHLIIVALVAVDWVVTLFSMVLLIRKSQHARVAEEHNKMEIHMGEDELEVEYTVEKEAEEFRAIAMKEAKIRKSELLWTLGLHAKPMAEWSRVETRVWLAHHGLLRFCKGIPAGQKKKSFFPSKSTRSGRSDASTISMPPTAPAQRRFSLSMFVPPTLPCSVFSIPAGLQLILANEQDIEKEYGVSSFLARKRFLQLRQWWRSPRPITSHMSEGWESITPQLGMKWLASIGLDSVVSTTLSQYSTDGALFLTLKKHPDLIEKVLSGSINALKEGANPMGRRRSIIQRARSYWKKLKTVMNAGGRSTTLSQKRLAFLKNSFEAGLKLLSYANGEFGLLEEWKRMKYSVAYGRHELNFELRKRGFLMLETTGLHGALLSFGNLSPYELAEAILPREHRTVENLEKLEEALENLTTIDLPDAPDEVVLEDVGYSAAASVSEGSGSDGSEMQPRLLNIFQAFAGGKLPRSTTL</sequence>
<feature type="compositionally biased region" description="Polar residues" evidence="1">
    <location>
        <begin position="457"/>
        <end position="473"/>
    </location>
</feature>
<accession>A0A7S3LSB5</accession>
<keyword evidence="2" id="KW-0812">Transmembrane</keyword>